<dbReference type="PANTHER" id="PTHR42104:SF1">
    <property type="entry name" value="EXTRACELLULAR GUANYL-SPECIFIC RIBONUCLEASE RNTA (AFU_ORTHOLOGUE AFUA_4G03230)"/>
    <property type="match status" value="1"/>
</dbReference>
<evidence type="ECO:0000256" key="2">
    <source>
        <dbReference type="ARBA" id="ARBA00022759"/>
    </source>
</evidence>
<evidence type="ECO:0000256" key="5">
    <source>
        <dbReference type="ARBA" id="ARBA00023239"/>
    </source>
</evidence>
<keyword evidence="2" id="KW-0255">Endonuclease</keyword>
<evidence type="ECO:0000256" key="6">
    <source>
        <dbReference type="SAM" id="SignalP"/>
    </source>
</evidence>
<dbReference type="InterPro" id="IPR016191">
    <property type="entry name" value="Ribonuclease/ribotoxin"/>
</dbReference>
<keyword evidence="4" id="KW-1015">Disulfide bond</keyword>
<protein>
    <submittedName>
        <fullName evidence="7">Uncharacterized protein</fullName>
    </submittedName>
</protein>
<reference evidence="7" key="1">
    <citation type="submission" date="2021-01" db="EMBL/GenBank/DDBJ databases">
        <authorList>
            <person name="Kaushik A."/>
        </authorList>
    </citation>
    <scope>NUCLEOTIDE SEQUENCE</scope>
    <source>
        <strain evidence="7">AG6-10EEA</strain>
    </source>
</reference>
<gene>
    <name evidence="7" type="ORF">RDB_LOCUS129933</name>
</gene>
<dbReference type="PANTHER" id="PTHR42104">
    <property type="entry name" value="EXTRACELLULAR GUANYL-SPECIFIC RIBONUCLEASE RNTA (AFU_ORTHOLOGUE AFUA_4G03230)"/>
    <property type="match status" value="1"/>
</dbReference>
<dbReference type="GO" id="GO:0004521">
    <property type="term" value="F:RNA endonuclease activity"/>
    <property type="evidence" value="ECO:0007669"/>
    <property type="project" value="InterPro"/>
</dbReference>
<proteinExistence type="predicted"/>
<name>A0A8H3D7W2_9AGAM</name>
<evidence type="ECO:0000313" key="7">
    <source>
        <dbReference type="EMBL" id="CAE6511705.1"/>
    </source>
</evidence>
<feature type="signal peptide" evidence="6">
    <location>
        <begin position="1"/>
        <end position="18"/>
    </location>
</feature>
<keyword evidence="5" id="KW-0456">Lyase</keyword>
<dbReference type="Proteomes" id="UP000663853">
    <property type="component" value="Unassembled WGS sequence"/>
</dbReference>
<sequence length="146" mass="15374">MVALQNFVVLALSALALAIPTPTTTPDLVKRAISGSKSGTCGNNKFSASVVEEAASAAVSHIAAGSQVGWNKYPHRFNNREGFEFQEGCNRPFYEFPIFKSKVYNGKGSPGPDRVVIGNVNGGDAAFCGLMTHTGAGGNKFSQCDE</sequence>
<keyword evidence="6" id="KW-0732">Signal</keyword>
<dbReference type="GO" id="GO:0003723">
    <property type="term" value="F:RNA binding"/>
    <property type="evidence" value="ECO:0007669"/>
    <property type="project" value="InterPro"/>
</dbReference>
<feature type="chain" id="PRO_5034961632" evidence="6">
    <location>
        <begin position="19"/>
        <end position="146"/>
    </location>
</feature>
<dbReference type="Pfam" id="PF00545">
    <property type="entry name" value="Ribonuclease"/>
    <property type="match status" value="1"/>
</dbReference>
<comment type="caution">
    <text evidence="7">The sequence shown here is derived from an EMBL/GenBank/DDBJ whole genome shotgun (WGS) entry which is preliminary data.</text>
</comment>
<evidence type="ECO:0000256" key="3">
    <source>
        <dbReference type="ARBA" id="ARBA00022801"/>
    </source>
</evidence>
<dbReference type="GO" id="GO:0016787">
    <property type="term" value="F:hydrolase activity"/>
    <property type="evidence" value="ECO:0007669"/>
    <property type="project" value="UniProtKB-KW"/>
</dbReference>
<dbReference type="AlphaFoldDB" id="A0A8H3D7W2"/>
<accession>A0A8H3D7W2</accession>
<dbReference type="InterPro" id="IPR000026">
    <property type="entry name" value="N1-like"/>
</dbReference>
<evidence type="ECO:0000313" key="8">
    <source>
        <dbReference type="Proteomes" id="UP000663853"/>
    </source>
</evidence>
<evidence type="ECO:0000256" key="1">
    <source>
        <dbReference type="ARBA" id="ARBA00022722"/>
    </source>
</evidence>
<dbReference type="GO" id="GO:0016829">
    <property type="term" value="F:lyase activity"/>
    <property type="evidence" value="ECO:0007669"/>
    <property type="project" value="UniProtKB-KW"/>
</dbReference>
<dbReference type="EMBL" id="CAJMXA010003691">
    <property type="protein sequence ID" value="CAE6511705.1"/>
    <property type="molecule type" value="Genomic_DNA"/>
</dbReference>
<keyword evidence="3" id="KW-0378">Hydrolase</keyword>
<organism evidence="7 8">
    <name type="scientific">Rhizoctonia solani</name>
    <dbReference type="NCBI Taxonomy" id="456999"/>
    <lineage>
        <taxon>Eukaryota</taxon>
        <taxon>Fungi</taxon>
        <taxon>Dikarya</taxon>
        <taxon>Basidiomycota</taxon>
        <taxon>Agaricomycotina</taxon>
        <taxon>Agaricomycetes</taxon>
        <taxon>Cantharellales</taxon>
        <taxon>Ceratobasidiaceae</taxon>
        <taxon>Rhizoctonia</taxon>
    </lineage>
</organism>
<evidence type="ECO:0000256" key="4">
    <source>
        <dbReference type="ARBA" id="ARBA00023157"/>
    </source>
</evidence>
<dbReference type="Gene3D" id="3.10.450.30">
    <property type="entry name" value="Microbial ribonucleases"/>
    <property type="match status" value="1"/>
</dbReference>
<dbReference type="SUPFAM" id="SSF53933">
    <property type="entry name" value="Microbial ribonucleases"/>
    <property type="match status" value="1"/>
</dbReference>
<keyword evidence="1" id="KW-0540">Nuclease</keyword>